<keyword evidence="3" id="KW-1185">Reference proteome</keyword>
<gene>
    <name evidence="2" type="ORF">CEXT_344631</name>
</gene>
<evidence type="ECO:0000313" key="3">
    <source>
        <dbReference type="Proteomes" id="UP001054945"/>
    </source>
</evidence>
<evidence type="ECO:0000256" key="1">
    <source>
        <dbReference type="SAM" id="MobiDB-lite"/>
    </source>
</evidence>
<evidence type="ECO:0000313" key="2">
    <source>
        <dbReference type="EMBL" id="GIX90451.1"/>
    </source>
</evidence>
<proteinExistence type="predicted"/>
<accession>A0AAV4P0B6</accession>
<feature type="region of interest" description="Disordered" evidence="1">
    <location>
        <begin position="53"/>
        <end position="109"/>
    </location>
</feature>
<sequence length="137" mass="15657">MFMPLIFPARHLSFQNRYIKDLLLGTLRSISDDTMVCLRISCVFHHILNDDGHDGGDVHDDGRDAHGDHDDGRDVHDDDDRGGGHGDDHDVRGDRDDGHDDHGDHGDHDDDALRLILLEGNFQMHIEQQRPEKRQIR</sequence>
<reference evidence="2 3" key="1">
    <citation type="submission" date="2021-06" db="EMBL/GenBank/DDBJ databases">
        <title>Caerostris extrusa draft genome.</title>
        <authorList>
            <person name="Kono N."/>
            <person name="Arakawa K."/>
        </authorList>
    </citation>
    <scope>NUCLEOTIDE SEQUENCE [LARGE SCALE GENOMIC DNA]</scope>
</reference>
<protein>
    <submittedName>
        <fullName evidence="2">Uncharacterized protein</fullName>
    </submittedName>
</protein>
<name>A0AAV4P0B6_CAEEX</name>
<organism evidence="2 3">
    <name type="scientific">Caerostris extrusa</name>
    <name type="common">Bark spider</name>
    <name type="synonym">Caerostris bankana</name>
    <dbReference type="NCBI Taxonomy" id="172846"/>
    <lineage>
        <taxon>Eukaryota</taxon>
        <taxon>Metazoa</taxon>
        <taxon>Ecdysozoa</taxon>
        <taxon>Arthropoda</taxon>
        <taxon>Chelicerata</taxon>
        <taxon>Arachnida</taxon>
        <taxon>Araneae</taxon>
        <taxon>Araneomorphae</taxon>
        <taxon>Entelegynae</taxon>
        <taxon>Araneoidea</taxon>
        <taxon>Araneidae</taxon>
        <taxon>Caerostris</taxon>
    </lineage>
</organism>
<dbReference type="AlphaFoldDB" id="A0AAV4P0B6"/>
<dbReference type="EMBL" id="BPLR01021501">
    <property type="protein sequence ID" value="GIX90451.1"/>
    <property type="molecule type" value="Genomic_DNA"/>
</dbReference>
<comment type="caution">
    <text evidence="2">The sequence shown here is derived from an EMBL/GenBank/DDBJ whole genome shotgun (WGS) entry which is preliminary data.</text>
</comment>
<dbReference type="Proteomes" id="UP001054945">
    <property type="component" value="Unassembled WGS sequence"/>
</dbReference>